<organism evidence="2 3">
    <name type="scientific">Coccidioides immitis RMSCC 3703</name>
    <dbReference type="NCBI Taxonomy" id="454286"/>
    <lineage>
        <taxon>Eukaryota</taxon>
        <taxon>Fungi</taxon>
        <taxon>Dikarya</taxon>
        <taxon>Ascomycota</taxon>
        <taxon>Pezizomycotina</taxon>
        <taxon>Eurotiomycetes</taxon>
        <taxon>Eurotiomycetidae</taxon>
        <taxon>Onygenales</taxon>
        <taxon>Onygenaceae</taxon>
        <taxon>Coccidioides</taxon>
    </lineage>
</organism>
<gene>
    <name evidence="2" type="ORF">CISG_03351</name>
</gene>
<feature type="region of interest" description="Disordered" evidence="1">
    <location>
        <begin position="42"/>
        <end position="62"/>
    </location>
</feature>
<reference evidence="3" key="1">
    <citation type="journal article" date="2010" name="Genome Res.">
        <title>Population genomic sequencing of Coccidioides fungi reveals recent hybridization and transposon control.</title>
        <authorList>
            <person name="Neafsey D.E."/>
            <person name="Barker B.M."/>
            <person name="Sharpton T.J."/>
            <person name="Stajich J.E."/>
            <person name="Park D.J."/>
            <person name="Whiston E."/>
            <person name="Hung C.-Y."/>
            <person name="McMahan C."/>
            <person name="White J."/>
            <person name="Sykes S."/>
            <person name="Heiman D."/>
            <person name="Young S."/>
            <person name="Zeng Q."/>
            <person name="Abouelleil A."/>
            <person name="Aftuck L."/>
            <person name="Bessette D."/>
            <person name="Brown A."/>
            <person name="FitzGerald M."/>
            <person name="Lui A."/>
            <person name="Macdonald J.P."/>
            <person name="Priest M."/>
            <person name="Orbach M.J."/>
            <person name="Galgiani J.N."/>
            <person name="Kirkland T.N."/>
            <person name="Cole G.T."/>
            <person name="Birren B.W."/>
            <person name="Henn M.R."/>
            <person name="Taylor J.W."/>
            <person name="Rounsley S.D."/>
        </authorList>
    </citation>
    <scope>NUCLEOTIDE SEQUENCE [LARGE SCALE GENOMIC DNA]</scope>
    <source>
        <strain evidence="3">RMSCC 3703</strain>
    </source>
</reference>
<accession>A0A0J8QL38</accession>
<name>A0A0J8QL38_COCIT</name>
<evidence type="ECO:0000313" key="3">
    <source>
        <dbReference type="Proteomes" id="UP000054559"/>
    </source>
</evidence>
<dbReference type="AlphaFoldDB" id="A0A0J8QL38"/>
<evidence type="ECO:0000313" key="2">
    <source>
        <dbReference type="EMBL" id="KMU73090.1"/>
    </source>
</evidence>
<evidence type="ECO:0000256" key="1">
    <source>
        <dbReference type="SAM" id="MobiDB-lite"/>
    </source>
</evidence>
<sequence length="177" mass="18977">MPNGAAPKRTMNGVMFASTFSSRSPEIGASPKGAFSRDLIERQSCNSGPPGTGHRNCGVRKPNTHLTVINSPSSKNIYLDKGPGAQIPKPQVSGFILSWSILENVILGTSAKSPFPRAMPCEISGEEIAIVLQLLVGRATQGAQSTQQLGRPFPDCWYLGSAHNCSFRHVLASMAYY</sequence>
<dbReference type="EMBL" id="DS268129">
    <property type="protein sequence ID" value="KMU73090.1"/>
    <property type="molecule type" value="Genomic_DNA"/>
</dbReference>
<proteinExistence type="predicted"/>
<protein>
    <submittedName>
        <fullName evidence="2">Uncharacterized protein</fullName>
    </submittedName>
</protein>
<dbReference type="Proteomes" id="UP000054559">
    <property type="component" value="Unassembled WGS sequence"/>
</dbReference>